<reference evidence="2" key="1">
    <citation type="journal article" date="2015" name="Nature">
        <title>Complex archaea that bridge the gap between prokaryotes and eukaryotes.</title>
        <authorList>
            <person name="Spang A."/>
            <person name="Saw J.H."/>
            <person name="Jorgensen S.L."/>
            <person name="Zaremba-Niedzwiedzka K."/>
            <person name="Martijn J."/>
            <person name="Lind A.E."/>
            <person name="van Eijk R."/>
            <person name="Schleper C."/>
            <person name="Guy L."/>
            <person name="Ettema T.J."/>
        </authorList>
    </citation>
    <scope>NUCLEOTIDE SEQUENCE</scope>
</reference>
<proteinExistence type="predicted"/>
<accession>A0A0F8ZA58</accession>
<name>A0A0F8ZA58_9ZZZZ</name>
<dbReference type="Pfam" id="PF01935">
    <property type="entry name" value="DUF87"/>
    <property type="match status" value="1"/>
</dbReference>
<dbReference type="InterPro" id="IPR002789">
    <property type="entry name" value="HerA_central"/>
</dbReference>
<protein>
    <recommendedName>
        <fullName evidence="1">Helicase HerA central domain-containing protein</fullName>
    </recommendedName>
</protein>
<feature type="non-terminal residue" evidence="2">
    <location>
        <position position="171"/>
    </location>
</feature>
<sequence>MGANVVTETFGILGKRGTGKTHTAMVFAEEMLECGYPMGVIDPVGAWWGLRSSADGKRPGYEIVIFGGDHGDVPLEKGGGKVIANFAIEESVPFILDLDGMSKRKQIDFVADFLEQLYRRNKEPLHLFIDEADLFAPQICRRGEGQERALGACDDIIRRGRKKGLGATLIT</sequence>
<dbReference type="InterPro" id="IPR027417">
    <property type="entry name" value="P-loop_NTPase"/>
</dbReference>
<dbReference type="SUPFAM" id="SSF52540">
    <property type="entry name" value="P-loop containing nucleoside triphosphate hydrolases"/>
    <property type="match status" value="1"/>
</dbReference>
<dbReference type="AlphaFoldDB" id="A0A0F8ZA58"/>
<evidence type="ECO:0000313" key="2">
    <source>
        <dbReference type="EMBL" id="KKK82825.1"/>
    </source>
</evidence>
<dbReference type="Gene3D" id="3.40.50.300">
    <property type="entry name" value="P-loop containing nucleotide triphosphate hydrolases"/>
    <property type="match status" value="1"/>
</dbReference>
<organism evidence="2">
    <name type="scientific">marine sediment metagenome</name>
    <dbReference type="NCBI Taxonomy" id="412755"/>
    <lineage>
        <taxon>unclassified sequences</taxon>
        <taxon>metagenomes</taxon>
        <taxon>ecological metagenomes</taxon>
    </lineage>
</organism>
<evidence type="ECO:0000259" key="1">
    <source>
        <dbReference type="Pfam" id="PF01935"/>
    </source>
</evidence>
<feature type="domain" description="Helicase HerA central" evidence="1">
    <location>
        <begin position="4"/>
        <end position="67"/>
    </location>
</feature>
<dbReference type="EMBL" id="LAZR01052494">
    <property type="protein sequence ID" value="KKK82825.1"/>
    <property type="molecule type" value="Genomic_DNA"/>
</dbReference>
<comment type="caution">
    <text evidence="2">The sequence shown here is derived from an EMBL/GenBank/DDBJ whole genome shotgun (WGS) entry which is preliminary data.</text>
</comment>
<gene>
    <name evidence="2" type="ORF">LCGC14_2799500</name>
</gene>